<dbReference type="Gene3D" id="3.40.50.1360">
    <property type="match status" value="1"/>
</dbReference>
<dbReference type="GO" id="GO:0030246">
    <property type="term" value="F:carbohydrate binding"/>
    <property type="evidence" value="ECO:0007669"/>
    <property type="project" value="InterPro"/>
</dbReference>
<evidence type="ECO:0000256" key="5">
    <source>
        <dbReference type="SAM" id="Phobius"/>
    </source>
</evidence>
<evidence type="ECO:0000313" key="8">
    <source>
        <dbReference type="Proteomes" id="UP000287224"/>
    </source>
</evidence>
<sequence>MANLSSSPKSRRIGLCPMGILMLFLLIAYLNYHFTALETGEKSKEMLLCKCTIFHCMYICASTRGREKMTEMQNERRRLLVKISRLYYEDGLNQQDIAKRLGISRPHVSRMLATARAEGIVNITINNPYSREQDIEQELVEAFGILDAFVVSMEEASEQRFLQQLGRNCAALLESVLKDNDIVGVMAGRTIAAIAAEVEYFERDALQFTPLVGGWGSTGSALHANSNTMMFAEKLKSTYWLLHAPAVVASQETRELLMKEPEIAGVLEIARKSTVAIVGIGQVSNEATIVQTGYFGDSDLNDVIQRGAVANVCASFLNGEGESIPFSAQTRMIGIDIAALRQHTNVIAVAGGQDKVEAITATLRGKWIDILVTDLETAQRVLAFHKRWQLPGRGNN</sequence>
<keyword evidence="4" id="KW-0804">Transcription</keyword>
<keyword evidence="5" id="KW-0812">Transmembrane</keyword>
<keyword evidence="3" id="KW-0238">DNA-binding</keyword>
<keyword evidence="5" id="KW-1133">Transmembrane helix</keyword>
<evidence type="ECO:0000256" key="2">
    <source>
        <dbReference type="ARBA" id="ARBA00023015"/>
    </source>
</evidence>
<keyword evidence="2" id="KW-0805">Transcription regulation</keyword>
<name>A0A401ZMD9_9CHLR</name>
<evidence type="ECO:0000256" key="3">
    <source>
        <dbReference type="ARBA" id="ARBA00023125"/>
    </source>
</evidence>
<dbReference type="InterPro" id="IPR051054">
    <property type="entry name" value="SorC_transcr_regulators"/>
</dbReference>
<dbReference type="InterPro" id="IPR037171">
    <property type="entry name" value="NagB/RpiA_transferase-like"/>
</dbReference>
<dbReference type="PANTHER" id="PTHR34294">
    <property type="entry name" value="TRANSCRIPTIONAL REGULATOR-RELATED"/>
    <property type="match status" value="1"/>
</dbReference>
<dbReference type="InterPro" id="IPR009057">
    <property type="entry name" value="Homeodomain-like_sf"/>
</dbReference>
<dbReference type="SUPFAM" id="SSF100950">
    <property type="entry name" value="NagB/RpiA/CoA transferase-like"/>
    <property type="match status" value="1"/>
</dbReference>
<dbReference type="Proteomes" id="UP000287224">
    <property type="component" value="Unassembled WGS sequence"/>
</dbReference>
<dbReference type="EMBL" id="BIFQ01000002">
    <property type="protein sequence ID" value="GCE08023.1"/>
    <property type="molecule type" value="Genomic_DNA"/>
</dbReference>
<dbReference type="PANTHER" id="PTHR34294:SF1">
    <property type="entry name" value="TRANSCRIPTIONAL REGULATOR LSRR"/>
    <property type="match status" value="1"/>
</dbReference>
<accession>A0A401ZMD9</accession>
<proteinExistence type="inferred from homology"/>
<keyword evidence="5" id="KW-0472">Membrane</keyword>
<evidence type="ECO:0000256" key="1">
    <source>
        <dbReference type="ARBA" id="ARBA00010466"/>
    </source>
</evidence>
<comment type="caution">
    <text evidence="7">The sequence shown here is derived from an EMBL/GenBank/DDBJ whole genome shotgun (WGS) entry which is preliminary data.</text>
</comment>
<dbReference type="RefSeq" id="WP_235845876.1">
    <property type="nucleotide sequence ID" value="NZ_BIFQ01000002.1"/>
</dbReference>
<dbReference type="InterPro" id="IPR036388">
    <property type="entry name" value="WH-like_DNA-bd_sf"/>
</dbReference>
<dbReference type="Pfam" id="PF13384">
    <property type="entry name" value="HTH_23"/>
    <property type="match status" value="1"/>
</dbReference>
<organism evidence="7 8">
    <name type="scientific">Dictyobacter aurantiacus</name>
    <dbReference type="NCBI Taxonomy" id="1936993"/>
    <lineage>
        <taxon>Bacteria</taxon>
        <taxon>Bacillati</taxon>
        <taxon>Chloroflexota</taxon>
        <taxon>Ktedonobacteria</taxon>
        <taxon>Ktedonobacterales</taxon>
        <taxon>Dictyobacteraceae</taxon>
        <taxon>Dictyobacter</taxon>
    </lineage>
</organism>
<dbReference type="Pfam" id="PF04198">
    <property type="entry name" value="Sugar-bind"/>
    <property type="match status" value="1"/>
</dbReference>
<feature type="transmembrane region" description="Helical" evidence="5">
    <location>
        <begin position="12"/>
        <end position="32"/>
    </location>
</feature>
<dbReference type="GO" id="GO:0003677">
    <property type="term" value="F:DNA binding"/>
    <property type="evidence" value="ECO:0007669"/>
    <property type="project" value="UniProtKB-KW"/>
</dbReference>
<keyword evidence="8" id="KW-1185">Reference proteome</keyword>
<dbReference type="InterPro" id="IPR007324">
    <property type="entry name" value="Sugar-bd_dom_put"/>
</dbReference>
<dbReference type="AlphaFoldDB" id="A0A401ZMD9"/>
<evidence type="ECO:0000313" key="7">
    <source>
        <dbReference type="EMBL" id="GCE08023.1"/>
    </source>
</evidence>
<dbReference type="SUPFAM" id="SSF46689">
    <property type="entry name" value="Homeodomain-like"/>
    <property type="match status" value="1"/>
</dbReference>
<gene>
    <name evidence="7" type="ORF">KDAU_53520</name>
</gene>
<feature type="domain" description="Sugar-binding" evidence="6">
    <location>
        <begin position="129"/>
        <end position="383"/>
    </location>
</feature>
<evidence type="ECO:0000256" key="4">
    <source>
        <dbReference type="ARBA" id="ARBA00023163"/>
    </source>
</evidence>
<comment type="similarity">
    <text evidence="1">Belongs to the SorC transcriptional regulatory family.</text>
</comment>
<reference evidence="8" key="1">
    <citation type="submission" date="2018-12" db="EMBL/GenBank/DDBJ databases">
        <title>Tengunoibacter tsumagoiensis gen. nov., sp. nov., Dictyobacter kobayashii sp. nov., D. alpinus sp. nov., and D. joshuensis sp. nov. and description of Dictyobacteraceae fam. nov. within the order Ktedonobacterales isolated from Tengu-no-mugimeshi.</title>
        <authorList>
            <person name="Wang C.M."/>
            <person name="Zheng Y."/>
            <person name="Sakai Y."/>
            <person name="Toyoda A."/>
            <person name="Minakuchi Y."/>
            <person name="Abe K."/>
            <person name="Yokota A."/>
            <person name="Yabe S."/>
        </authorList>
    </citation>
    <scope>NUCLEOTIDE SEQUENCE [LARGE SCALE GENOMIC DNA]</scope>
    <source>
        <strain evidence="8">S-27</strain>
    </source>
</reference>
<protein>
    <submittedName>
        <fullName evidence="7">Transcriptional regulator</fullName>
    </submittedName>
</protein>
<evidence type="ECO:0000259" key="6">
    <source>
        <dbReference type="Pfam" id="PF04198"/>
    </source>
</evidence>
<dbReference type="Gene3D" id="1.10.10.10">
    <property type="entry name" value="Winged helix-like DNA-binding domain superfamily/Winged helix DNA-binding domain"/>
    <property type="match status" value="1"/>
</dbReference>